<organism evidence="11">
    <name type="scientific">uncultured Desulfobacterales bacterium HF0200_07G10</name>
    <dbReference type="NCBI Taxonomy" id="710741"/>
    <lineage>
        <taxon>Bacteria</taxon>
        <taxon>Pseudomonadati</taxon>
        <taxon>Thermodesulfobacteriota</taxon>
        <taxon>Desulfobacteria</taxon>
        <taxon>Desulfobacterales</taxon>
        <taxon>environmental samples</taxon>
    </lineage>
</organism>
<evidence type="ECO:0000256" key="8">
    <source>
        <dbReference type="ARBA" id="ARBA00023136"/>
    </source>
</evidence>
<dbReference type="AlphaFoldDB" id="E0XU15"/>
<accession>E0XU15</accession>
<evidence type="ECO:0000256" key="2">
    <source>
        <dbReference type="ARBA" id="ARBA00008038"/>
    </source>
</evidence>
<name>E0XU15_9BACT</name>
<dbReference type="InterPro" id="IPR002898">
    <property type="entry name" value="MotA_ExbB_proton_chnl"/>
</dbReference>
<keyword evidence="11" id="KW-0969">Cilium</keyword>
<dbReference type="Pfam" id="PF01618">
    <property type="entry name" value="MotA_ExbB"/>
    <property type="match status" value="1"/>
</dbReference>
<dbReference type="InterPro" id="IPR000540">
    <property type="entry name" value="Flag_MotA_CS"/>
</dbReference>
<feature type="transmembrane region" description="Helical" evidence="9">
    <location>
        <begin position="142"/>
        <end position="166"/>
    </location>
</feature>
<evidence type="ECO:0000256" key="7">
    <source>
        <dbReference type="ARBA" id="ARBA00022989"/>
    </source>
</evidence>
<comment type="similarity">
    <text evidence="2">Belongs to the MotA family.</text>
</comment>
<evidence type="ECO:0000256" key="4">
    <source>
        <dbReference type="ARBA" id="ARBA00022475"/>
    </source>
</evidence>
<evidence type="ECO:0000256" key="3">
    <source>
        <dbReference type="ARBA" id="ARBA00022448"/>
    </source>
</evidence>
<keyword evidence="5 9" id="KW-0812">Transmembrane</keyword>
<evidence type="ECO:0000313" key="11">
    <source>
        <dbReference type="EMBL" id="ADI17906.1"/>
    </source>
</evidence>
<proteinExistence type="inferred from homology"/>
<dbReference type="InterPro" id="IPR047055">
    <property type="entry name" value="MotA-like"/>
</dbReference>
<evidence type="ECO:0000256" key="9">
    <source>
        <dbReference type="SAM" id="Phobius"/>
    </source>
</evidence>
<protein>
    <submittedName>
        <fullName evidence="11">Flagellar motor component</fullName>
    </submittedName>
</protein>
<evidence type="ECO:0000259" key="10">
    <source>
        <dbReference type="Pfam" id="PF01618"/>
    </source>
</evidence>
<dbReference type="GO" id="GO:0071978">
    <property type="term" value="P:bacterial-type flagellum-dependent swarming motility"/>
    <property type="evidence" value="ECO:0007669"/>
    <property type="project" value="InterPro"/>
</dbReference>
<feature type="transmembrane region" description="Helical" evidence="9">
    <location>
        <begin position="30"/>
        <end position="50"/>
    </location>
</feature>
<keyword evidence="8 9" id="KW-0472">Membrane</keyword>
<keyword evidence="4" id="KW-1003">Cell membrane</keyword>
<sequence>MDNASLAGIVAGLSLIVVSILLGGDLGSFVNLPGLMIVIGGTLAAILITFQFDDVKAAFKAAIFVFTSRKTDSNEMVSTMVELATVSRKQGLVGLSKVKCESAFLKKACMLIADGAKEDLIRSTLNIEIDSMKQRHAIQQDVFVKMAAFAPAFGMLGTLIGLVQMLQNLSDPDSVGPSMAVALLTTFYGSFFAFMICGPIAGKLKARTTREVMNLEIMFEGAASIVQENNPMMVYEKLSSYIPTKLRRAMETKKRKK</sequence>
<dbReference type="PANTHER" id="PTHR30433">
    <property type="entry name" value="CHEMOTAXIS PROTEIN MOTA"/>
    <property type="match status" value="1"/>
</dbReference>
<dbReference type="GO" id="GO:0006935">
    <property type="term" value="P:chemotaxis"/>
    <property type="evidence" value="ECO:0007669"/>
    <property type="project" value="InterPro"/>
</dbReference>
<feature type="domain" description="MotA/TolQ/ExbB proton channel" evidence="10">
    <location>
        <begin position="100"/>
        <end position="216"/>
    </location>
</feature>
<evidence type="ECO:0000256" key="5">
    <source>
        <dbReference type="ARBA" id="ARBA00022692"/>
    </source>
</evidence>
<keyword evidence="11" id="KW-0966">Cell projection</keyword>
<keyword evidence="3" id="KW-0813">Transport</keyword>
<dbReference type="GO" id="GO:0005886">
    <property type="term" value="C:plasma membrane"/>
    <property type="evidence" value="ECO:0007669"/>
    <property type="project" value="UniProtKB-SubCell"/>
</dbReference>
<evidence type="ECO:0000256" key="6">
    <source>
        <dbReference type="ARBA" id="ARBA00022779"/>
    </source>
</evidence>
<reference evidence="11" key="1">
    <citation type="journal article" date="2011" name="Environ. Microbiol.">
        <title>Time-series analyses of Monterey Bay coastal microbial picoplankton using a 'genome proxy' microarray.</title>
        <authorList>
            <person name="Rich V.I."/>
            <person name="Pham V.D."/>
            <person name="Eppley J."/>
            <person name="Shi Y."/>
            <person name="DeLong E.F."/>
        </authorList>
    </citation>
    <scope>NUCLEOTIDE SEQUENCE</scope>
</reference>
<dbReference type="PANTHER" id="PTHR30433:SF2">
    <property type="entry name" value="MOTILITY PROTEIN A"/>
    <property type="match status" value="1"/>
</dbReference>
<evidence type="ECO:0000256" key="1">
    <source>
        <dbReference type="ARBA" id="ARBA00004651"/>
    </source>
</evidence>
<feature type="transmembrane region" description="Helical" evidence="9">
    <location>
        <begin position="7"/>
        <end position="24"/>
    </location>
</feature>
<dbReference type="EMBL" id="GU474877">
    <property type="protein sequence ID" value="ADI17906.1"/>
    <property type="molecule type" value="Genomic_DNA"/>
</dbReference>
<feature type="transmembrane region" description="Helical" evidence="9">
    <location>
        <begin position="178"/>
        <end position="201"/>
    </location>
</feature>
<keyword evidence="7 9" id="KW-1133">Transmembrane helix</keyword>
<dbReference type="PROSITE" id="PS01307">
    <property type="entry name" value="MOTA"/>
    <property type="match status" value="1"/>
</dbReference>
<keyword evidence="6" id="KW-0283">Flagellar rotation</keyword>
<keyword evidence="11" id="KW-0282">Flagellum</keyword>
<comment type="subcellular location">
    <subcellularLocation>
        <location evidence="1">Cell membrane</location>
        <topology evidence="1">Multi-pass membrane protein</topology>
    </subcellularLocation>
</comment>